<gene>
    <name evidence="3" type="ORF">SAMN04490355_102319</name>
</gene>
<name>A0A1I4L9A0_9FIRM</name>
<evidence type="ECO:0000313" key="4">
    <source>
        <dbReference type="Proteomes" id="UP000199520"/>
    </source>
</evidence>
<keyword evidence="1" id="KW-0812">Transmembrane</keyword>
<dbReference type="InterPro" id="IPR000253">
    <property type="entry name" value="FHA_dom"/>
</dbReference>
<evidence type="ECO:0000256" key="1">
    <source>
        <dbReference type="SAM" id="Phobius"/>
    </source>
</evidence>
<dbReference type="Proteomes" id="UP000199520">
    <property type="component" value="Unassembled WGS sequence"/>
</dbReference>
<dbReference type="SMART" id="SM00240">
    <property type="entry name" value="FHA"/>
    <property type="match status" value="1"/>
</dbReference>
<keyword evidence="1" id="KW-0472">Membrane</keyword>
<keyword evidence="4" id="KW-1185">Reference proteome</keyword>
<dbReference type="CDD" id="cd00060">
    <property type="entry name" value="FHA"/>
    <property type="match status" value="1"/>
</dbReference>
<dbReference type="RefSeq" id="WP_090938017.1">
    <property type="nucleotide sequence ID" value="NZ_FOTS01000023.1"/>
</dbReference>
<dbReference type="SUPFAM" id="SSF49879">
    <property type="entry name" value="SMAD/FHA domain"/>
    <property type="match status" value="1"/>
</dbReference>
<organism evidence="3 4">
    <name type="scientific">Pelosinus propionicus DSM 13327</name>
    <dbReference type="NCBI Taxonomy" id="1123291"/>
    <lineage>
        <taxon>Bacteria</taxon>
        <taxon>Bacillati</taxon>
        <taxon>Bacillota</taxon>
        <taxon>Negativicutes</taxon>
        <taxon>Selenomonadales</taxon>
        <taxon>Sporomusaceae</taxon>
        <taxon>Pelosinus</taxon>
    </lineage>
</organism>
<dbReference type="Pfam" id="PF00498">
    <property type="entry name" value="FHA"/>
    <property type="match status" value="1"/>
</dbReference>
<dbReference type="PROSITE" id="PS50006">
    <property type="entry name" value="FHA_DOMAIN"/>
    <property type="match status" value="1"/>
</dbReference>
<sequence length="156" mass="17538">MPNKEAIFNYIGIVLQYSLLGLIYYFLSKVIKIIYTDLDRSGQKKISIGNEGNQSNFRKRANLLVVDSGHIQLSQNSFFLDDITYLGRNEQNEIIIDDSFVSHEHASINKGQQGYLLTDLNSTNKTYLNGQPIVEATLLKNGDLIKIGAVTFSFKG</sequence>
<feature type="transmembrane region" description="Helical" evidence="1">
    <location>
        <begin position="6"/>
        <end position="27"/>
    </location>
</feature>
<dbReference type="InterPro" id="IPR008984">
    <property type="entry name" value="SMAD_FHA_dom_sf"/>
</dbReference>
<evidence type="ECO:0000313" key="3">
    <source>
        <dbReference type="EMBL" id="SFL87373.1"/>
    </source>
</evidence>
<feature type="domain" description="FHA" evidence="2">
    <location>
        <begin position="84"/>
        <end position="133"/>
    </location>
</feature>
<dbReference type="AlphaFoldDB" id="A0A1I4L9A0"/>
<protein>
    <submittedName>
        <fullName evidence="3">FHA domain-containing protein</fullName>
    </submittedName>
</protein>
<reference evidence="4" key="1">
    <citation type="submission" date="2016-10" db="EMBL/GenBank/DDBJ databases">
        <authorList>
            <person name="Varghese N."/>
            <person name="Submissions S."/>
        </authorList>
    </citation>
    <scope>NUCLEOTIDE SEQUENCE [LARGE SCALE GENOMIC DNA]</scope>
    <source>
        <strain evidence="4">DSM 13327</strain>
    </source>
</reference>
<dbReference type="STRING" id="1123291.SAMN04490355_102319"/>
<keyword evidence="1" id="KW-1133">Transmembrane helix</keyword>
<accession>A0A1I4L9A0</accession>
<proteinExistence type="predicted"/>
<dbReference type="InterPro" id="IPR050923">
    <property type="entry name" value="Cell_Proc_Reg/RNA_Proc"/>
</dbReference>
<dbReference type="Gene3D" id="2.60.200.20">
    <property type="match status" value="1"/>
</dbReference>
<evidence type="ECO:0000259" key="2">
    <source>
        <dbReference type="PROSITE" id="PS50006"/>
    </source>
</evidence>
<dbReference type="EMBL" id="FOTS01000023">
    <property type="protein sequence ID" value="SFL87373.1"/>
    <property type="molecule type" value="Genomic_DNA"/>
</dbReference>
<dbReference type="PANTHER" id="PTHR23308">
    <property type="entry name" value="NUCLEAR INHIBITOR OF PROTEIN PHOSPHATASE-1"/>
    <property type="match status" value="1"/>
</dbReference>
<dbReference type="OrthoDB" id="9816434at2"/>